<dbReference type="PANTHER" id="PTHR12526:SF629">
    <property type="entry name" value="TEICHURONIC ACID BIOSYNTHESIS GLYCOSYLTRANSFERASE TUAH-RELATED"/>
    <property type="match status" value="1"/>
</dbReference>
<proteinExistence type="predicted"/>
<dbReference type="EC" id="2.4.-.-" evidence="5"/>
<gene>
    <name evidence="5" type="ORF">P9989_16270</name>
</gene>
<evidence type="ECO:0000256" key="2">
    <source>
        <dbReference type="ARBA" id="ARBA00022679"/>
    </source>
</evidence>
<name>A0ABY8IZ62_9BACI</name>
<accession>A0ABY8IZ62</accession>
<evidence type="ECO:0000313" key="6">
    <source>
        <dbReference type="Proteomes" id="UP001221597"/>
    </source>
</evidence>
<sequence length="398" mass="46375">MVVAYHPFLDARIFKKEAKSLQKKGYHVTMIVPRKGGHLFDIDGTPFTNRFRNKVFTHDGIRIVTYNWETCRDQLSKVLSDESVWERQGFTNQLTQLAIQQNADIYHTHEYLSLFAGVGIKRLMRKRKGKDVKLIYDSHELTPDPLSPRYTEQHRNELKQKLLIMLDEVDYVITVSDSIKSWYLSHKPGLPVEVIYNSPPLANNYLPKEYNSTGLTMGYEGNIDDKKGMKEKMIGIVELCSKKIDFQFKIMGGSRFDNPFDIPKHLQKNLSLTGWVDYLDIPKYMKDVDIGWVDLENVENSLNFNYAMPNKFFSYLNNGIPVLVNKCHDMEAFIKKHQCGYVVDKTNVTPQDYANAVLELNKNKNALKQMSQNGRKVMENLYSWEKMEERLCNIYQQL</sequence>
<dbReference type="GO" id="GO:0016757">
    <property type="term" value="F:glycosyltransferase activity"/>
    <property type="evidence" value="ECO:0007669"/>
    <property type="project" value="UniProtKB-KW"/>
</dbReference>
<dbReference type="InterPro" id="IPR028098">
    <property type="entry name" value="Glyco_trans_4-like_N"/>
</dbReference>
<dbReference type="Pfam" id="PF26337">
    <property type="entry name" value="Gtf3_C"/>
    <property type="match status" value="1"/>
</dbReference>
<organism evidence="5 6">
    <name type="scientific">Halobacillus naozhouensis</name>
    <dbReference type="NCBI Taxonomy" id="554880"/>
    <lineage>
        <taxon>Bacteria</taxon>
        <taxon>Bacillati</taxon>
        <taxon>Bacillota</taxon>
        <taxon>Bacilli</taxon>
        <taxon>Bacillales</taxon>
        <taxon>Bacillaceae</taxon>
        <taxon>Halobacillus</taxon>
    </lineage>
</organism>
<dbReference type="EMBL" id="CP121671">
    <property type="protein sequence ID" value="WFT73911.1"/>
    <property type="molecule type" value="Genomic_DNA"/>
</dbReference>
<feature type="domain" description="Glucosyltransferase 3-like C-terminal" evidence="4">
    <location>
        <begin position="263"/>
        <end position="347"/>
    </location>
</feature>
<keyword evidence="6" id="KW-1185">Reference proteome</keyword>
<dbReference type="RefSeq" id="WP_283075917.1">
    <property type="nucleotide sequence ID" value="NZ_CP121671.1"/>
</dbReference>
<evidence type="ECO:0000256" key="1">
    <source>
        <dbReference type="ARBA" id="ARBA00022676"/>
    </source>
</evidence>
<dbReference type="Proteomes" id="UP001221597">
    <property type="component" value="Chromosome"/>
</dbReference>
<evidence type="ECO:0000259" key="4">
    <source>
        <dbReference type="Pfam" id="PF26337"/>
    </source>
</evidence>
<protein>
    <submittedName>
        <fullName evidence="5">Glycosyltransferase</fullName>
        <ecNumber evidence="5">2.4.-.-</ecNumber>
    </submittedName>
</protein>
<keyword evidence="1 5" id="KW-0328">Glycosyltransferase</keyword>
<keyword evidence="2 5" id="KW-0808">Transferase</keyword>
<dbReference type="Gene3D" id="3.40.50.2000">
    <property type="entry name" value="Glycogen Phosphorylase B"/>
    <property type="match status" value="2"/>
</dbReference>
<reference evidence="5 6" key="1">
    <citation type="submission" date="2023-04" db="EMBL/GenBank/DDBJ databases">
        <title>Genome sequence of Halobacillus naozhouensis KACC 21980.</title>
        <authorList>
            <person name="Kim S."/>
            <person name="Heo J."/>
            <person name="Kwon S.-W."/>
        </authorList>
    </citation>
    <scope>NUCLEOTIDE SEQUENCE [LARGE SCALE GENOMIC DNA]</scope>
    <source>
        <strain evidence="5 6">KCTC 13234</strain>
    </source>
</reference>
<evidence type="ECO:0000259" key="3">
    <source>
        <dbReference type="Pfam" id="PF13439"/>
    </source>
</evidence>
<dbReference type="InterPro" id="IPR058592">
    <property type="entry name" value="Gtf3_C"/>
</dbReference>
<dbReference type="PANTHER" id="PTHR12526">
    <property type="entry name" value="GLYCOSYLTRANSFERASE"/>
    <property type="match status" value="1"/>
</dbReference>
<evidence type="ECO:0000313" key="5">
    <source>
        <dbReference type="EMBL" id="WFT73911.1"/>
    </source>
</evidence>
<feature type="domain" description="Glycosyltransferase subfamily 4-like N-terminal" evidence="3">
    <location>
        <begin position="18"/>
        <end position="197"/>
    </location>
</feature>
<dbReference type="Pfam" id="PF13439">
    <property type="entry name" value="Glyco_transf_4"/>
    <property type="match status" value="1"/>
</dbReference>
<dbReference type="SUPFAM" id="SSF53756">
    <property type="entry name" value="UDP-Glycosyltransferase/glycogen phosphorylase"/>
    <property type="match status" value="1"/>
</dbReference>